<feature type="transmembrane region" description="Helical" evidence="1">
    <location>
        <begin position="260"/>
        <end position="280"/>
    </location>
</feature>
<evidence type="ECO:0000259" key="3">
    <source>
        <dbReference type="PROSITE" id="PS50887"/>
    </source>
</evidence>
<dbReference type="InterPro" id="IPR052155">
    <property type="entry name" value="Biofilm_reg_signaling"/>
</dbReference>
<dbReference type="InterPro" id="IPR029787">
    <property type="entry name" value="Nucleotide_cyclase"/>
</dbReference>
<dbReference type="PROSITE" id="PS50883">
    <property type="entry name" value="EAL"/>
    <property type="match status" value="1"/>
</dbReference>
<reference evidence="4 5" key="1">
    <citation type="submission" date="2023-07" db="EMBL/GenBank/DDBJ databases">
        <title>Sequencing the genomes of 1000 actinobacteria strains.</title>
        <authorList>
            <person name="Klenk H.-P."/>
        </authorList>
    </citation>
    <scope>NUCLEOTIDE SEQUENCE [LARGE SCALE GENOMIC DNA]</scope>
    <source>
        <strain evidence="4 5">DSM 44388</strain>
    </source>
</reference>
<dbReference type="InterPro" id="IPR043128">
    <property type="entry name" value="Rev_trsase/Diguanyl_cyclase"/>
</dbReference>
<dbReference type="NCBIfam" id="TIGR00254">
    <property type="entry name" value="GGDEF"/>
    <property type="match status" value="1"/>
</dbReference>
<dbReference type="Gene3D" id="3.20.20.450">
    <property type="entry name" value="EAL domain"/>
    <property type="match status" value="1"/>
</dbReference>
<evidence type="ECO:0000313" key="5">
    <source>
        <dbReference type="Proteomes" id="UP001235712"/>
    </source>
</evidence>
<sequence>MTTHTSHGRDAAFWTVAALAVVCAVVLTVAGISHGMDARSLDTGLTGGVALLSGALLVVRGTRPVAVRHLRILGAALLCWGAGQVVNSLTSDGFPGVGDVIAFLAAPLGVWGLLSVPRAVPGRHPAWRLGLDSVLLGVTVALPAWHFAFAGPLTGRPLDAQAVTAVLVLIADLTVICFATLAYVRDLDRNLLIACVGAGLYTIGDLVTMRAGLLDAQPWPWWAALLWCLAWPVIAYGLLHYEPGQPDELHDPVDPDARGVIITTTASLVLLIVSLAALLVDDDTDKVALVLVMMAVVVFGGREMLNTRIRSALLRRLNEEATADPLTGLANRRVLQAQMARLQHGEPWCLLTVDLDGFKDVNDLLGHATGDKLLVAVAHRLAAAVPPNALVSRIGGDEFAVLLPGSLQVGTQVGQTVVTAVRQSAADVEGVTRVEVSASIGVAAVDAKATVEDGVERATPLAIPADDGNSPDDETPVVEPLGALSASGAALRVAKASGRNRVEVYNSTVARIRQRRLRVEERLRTAVETGAITVQFQPIVDLRRGVVTSAEALARWTDPVLGRVGPDEFITVAEQTGLVVDIGEQIMKATLSSAVKEGLFDRGLRINCNVSPVQLRVPGFHQVVQEALTAHGAPTEQFVIEVTEQVLVEEGQAAQTLHRLAALGLTIAIDDFGTGYSALGYLQRLPADILKIDRALTSSLITEPRSRAITRAVLDLSRTVGVSVVVEGVETSQVDDLVRRMGVGFGQGLHYGHAMSAADLAAMADRLSRSGA</sequence>
<dbReference type="SUPFAM" id="SSF141868">
    <property type="entry name" value="EAL domain-like"/>
    <property type="match status" value="1"/>
</dbReference>
<gene>
    <name evidence="4" type="ORF">J2S57_000554</name>
</gene>
<comment type="caution">
    <text evidence="4">The sequence shown here is derived from an EMBL/GenBank/DDBJ whole genome shotgun (WGS) entry which is preliminary data.</text>
</comment>
<dbReference type="Pfam" id="PF00563">
    <property type="entry name" value="EAL"/>
    <property type="match status" value="1"/>
</dbReference>
<feature type="transmembrane region" description="Helical" evidence="1">
    <location>
        <begin position="286"/>
        <end position="305"/>
    </location>
</feature>
<feature type="domain" description="EAL" evidence="2">
    <location>
        <begin position="516"/>
        <end position="768"/>
    </location>
</feature>
<proteinExistence type="predicted"/>
<evidence type="ECO:0000256" key="1">
    <source>
        <dbReference type="SAM" id="Phobius"/>
    </source>
</evidence>
<keyword evidence="5" id="KW-1185">Reference proteome</keyword>
<dbReference type="PROSITE" id="PS50887">
    <property type="entry name" value="GGDEF"/>
    <property type="match status" value="1"/>
</dbReference>
<dbReference type="InterPro" id="IPR035919">
    <property type="entry name" value="EAL_sf"/>
</dbReference>
<feature type="transmembrane region" description="Helical" evidence="1">
    <location>
        <begin position="44"/>
        <end position="60"/>
    </location>
</feature>
<dbReference type="SMART" id="SM00267">
    <property type="entry name" value="GGDEF"/>
    <property type="match status" value="1"/>
</dbReference>
<dbReference type="SUPFAM" id="SSF55073">
    <property type="entry name" value="Nucleotide cyclase"/>
    <property type="match status" value="1"/>
</dbReference>
<accession>A0ABT9NXT1</accession>
<feature type="transmembrane region" description="Helical" evidence="1">
    <location>
        <begin position="72"/>
        <end position="90"/>
    </location>
</feature>
<dbReference type="InterPro" id="IPR001633">
    <property type="entry name" value="EAL_dom"/>
</dbReference>
<evidence type="ECO:0000313" key="4">
    <source>
        <dbReference type="EMBL" id="MDP9824805.1"/>
    </source>
</evidence>
<keyword evidence="1" id="KW-0472">Membrane</keyword>
<feature type="domain" description="GGDEF" evidence="3">
    <location>
        <begin position="346"/>
        <end position="480"/>
    </location>
</feature>
<dbReference type="Gene3D" id="3.30.70.270">
    <property type="match status" value="1"/>
</dbReference>
<keyword evidence="1" id="KW-1133">Transmembrane helix</keyword>
<feature type="transmembrane region" description="Helical" evidence="1">
    <location>
        <begin position="160"/>
        <end position="184"/>
    </location>
</feature>
<dbReference type="Proteomes" id="UP001235712">
    <property type="component" value="Unassembled WGS sequence"/>
</dbReference>
<dbReference type="RefSeq" id="WP_307237932.1">
    <property type="nucleotide sequence ID" value="NZ_JAUSQZ010000001.1"/>
</dbReference>
<dbReference type="Pfam" id="PF00990">
    <property type="entry name" value="GGDEF"/>
    <property type="match status" value="1"/>
</dbReference>
<name>A0ABT9NXT1_9ACTN</name>
<feature type="transmembrane region" description="Helical" evidence="1">
    <location>
        <begin position="219"/>
        <end position="239"/>
    </location>
</feature>
<feature type="transmembrane region" description="Helical" evidence="1">
    <location>
        <begin position="12"/>
        <end position="32"/>
    </location>
</feature>
<dbReference type="PANTHER" id="PTHR44757:SF2">
    <property type="entry name" value="BIOFILM ARCHITECTURE MAINTENANCE PROTEIN MBAA"/>
    <property type="match status" value="1"/>
</dbReference>
<dbReference type="InterPro" id="IPR000160">
    <property type="entry name" value="GGDEF_dom"/>
</dbReference>
<keyword evidence="1" id="KW-0812">Transmembrane</keyword>
<dbReference type="PANTHER" id="PTHR44757">
    <property type="entry name" value="DIGUANYLATE CYCLASE DGCP"/>
    <property type="match status" value="1"/>
</dbReference>
<protein>
    <submittedName>
        <fullName evidence="4">Diguanylate cyclase (GGDEF)-like protein</fullName>
    </submittedName>
</protein>
<dbReference type="EMBL" id="JAUSQZ010000001">
    <property type="protein sequence ID" value="MDP9824805.1"/>
    <property type="molecule type" value="Genomic_DNA"/>
</dbReference>
<dbReference type="SMART" id="SM00052">
    <property type="entry name" value="EAL"/>
    <property type="match status" value="1"/>
</dbReference>
<dbReference type="CDD" id="cd01948">
    <property type="entry name" value="EAL"/>
    <property type="match status" value="1"/>
</dbReference>
<organism evidence="4 5">
    <name type="scientific">Kineosporia succinea</name>
    <dbReference type="NCBI Taxonomy" id="84632"/>
    <lineage>
        <taxon>Bacteria</taxon>
        <taxon>Bacillati</taxon>
        <taxon>Actinomycetota</taxon>
        <taxon>Actinomycetes</taxon>
        <taxon>Kineosporiales</taxon>
        <taxon>Kineosporiaceae</taxon>
        <taxon>Kineosporia</taxon>
    </lineage>
</organism>
<feature type="transmembrane region" description="Helical" evidence="1">
    <location>
        <begin position="96"/>
        <end position="114"/>
    </location>
</feature>
<dbReference type="CDD" id="cd01949">
    <property type="entry name" value="GGDEF"/>
    <property type="match status" value="1"/>
</dbReference>
<evidence type="ECO:0000259" key="2">
    <source>
        <dbReference type="PROSITE" id="PS50883"/>
    </source>
</evidence>
<feature type="transmembrane region" description="Helical" evidence="1">
    <location>
        <begin position="126"/>
        <end position="148"/>
    </location>
</feature>